<protein>
    <submittedName>
        <fullName evidence="2">Uncharacterized protein</fullName>
    </submittedName>
</protein>
<keyword evidence="1" id="KW-1133">Transmembrane helix</keyword>
<feature type="transmembrane region" description="Helical" evidence="1">
    <location>
        <begin position="42"/>
        <end position="70"/>
    </location>
</feature>
<dbReference type="Proteomes" id="UP000683517">
    <property type="component" value="Chromosome"/>
</dbReference>
<evidence type="ECO:0000256" key="1">
    <source>
        <dbReference type="SAM" id="Phobius"/>
    </source>
</evidence>
<keyword evidence="1" id="KW-0812">Transmembrane</keyword>
<gene>
    <name evidence="2" type="ORF">I6L30_03855</name>
</gene>
<evidence type="ECO:0000313" key="3">
    <source>
        <dbReference type="Proteomes" id="UP000683517"/>
    </source>
</evidence>
<keyword evidence="3" id="KW-1185">Reference proteome</keyword>
<proteinExistence type="predicted"/>
<organism evidence="2 3">
    <name type="scientific">Acinetobacter seifertii</name>
    <dbReference type="NCBI Taxonomy" id="1530123"/>
    <lineage>
        <taxon>Bacteria</taxon>
        <taxon>Pseudomonadati</taxon>
        <taxon>Pseudomonadota</taxon>
        <taxon>Gammaproteobacteria</taxon>
        <taxon>Moraxellales</taxon>
        <taxon>Moraxellaceae</taxon>
        <taxon>Acinetobacter</taxon>
        <taxon>Acinetobacter calcoaceticus/baumannii complex</taxon>
    </lineage>
</organism>
<dbReference type="EMBL" id="CP077365">
    <property type="protein sequence ID" value="QXB47154.1"/>
    <property type="molecule type" value="Genomic_DNA"/>
</dbReference>
<dbReference type="RefSeq" id="WP_216985331.1">
    <property type="nucleotide sequence ID" value="NZ_CP077365.1"/>
</dbReference>
<evidence type="ECO:0000313" key="2">
    <source>
        <dbReference type="EMBL" id="QXB47154.1"/>
    </source>
</evidence>
<accession>A0ABX8L6Z1</accession>
<name>A0ABX8L6Z1_9GAMM</name>
<reference evidence="2 3" key="1">
    <citation type="submission" date="2021-06" db="EMBL/GenBank/DDBJ databases">
        <title>FDA dAtabase for Regulatory Grade micrObial Sequences (FDA-ARGOS): Supporting development and validation of Infectious Disease Dx tests.</title>
        <authorList>
            <person name="Sproer C."/>
            <person name="Gronow S."/>
            <person name="Severitt S."/>
            <person name="Schroder I."/>
            <person name="Tallon L."/>
            <person name="Sadzewicz L."/>
            <person name="Zhao X."/>
            <person name="Boylan J."/>
            <person name="Ott S."/>
            <person name="Bowen H."/>
            <person name="Vavikolanu K."/>
            <person name="Mehta A."/>
            <person name="Aluvathingal J."/>
            <person name="Nadendla S."/>
            <person name="Lowell S."/>
            <person name="Myers T."/>
            <person name="Yan Y."/>
        </authorList>
    </citation>
    <scope>NUCLEOTIDE SEQUENCE [LARGE SCALE GENOMIC DNA]</scope>
    <source>
        <strain evidence="2 3">FDAARGOS 1400</strain>
    </source>
</reference>
<keyword evidence="1" id="KW-0472">Membrane</keyword>
<sequence length="103" mass="11710">MSIIIMILTFFVGLLVGRYTIFLIQKSLSIFISAVDKFLNKYFVFFLLAILFFILFSLILTGGFILWGILFGGITELGKLIYLSGWAVGARFLGFHPKNNNFK</sequence>